<sequence>MKKSSKINFFTSLLMCFFLTGFSSCKDDENKKKEYDPNQPIILTDYYPKEGGIATQMIISGENFGTDVSKIKVYFNEAKAAVIQSTGDKLYVITPRKPGEDCVITVSVGGDKAVFEEHFTYHIQTTVTTLCGVKGAPGVQTGNMAETQFPYVTYLAIDVDHNLFVCCREINNYYDQNKVVLVNEREDKSQILIPNTGAPLNQPCISEDGKTAFIPTDNGNDYWELSSDNMWIPRKLTLRKSAEDFSIDYKHSFSMCKYDGFMYTRAKNGTLLKFDPKTGYAQVVATGLMNGSDSYILFSPQQGEEHILYLAYTNAHCIYTYNLKTGAHKLFAGMVNTPGYADGPCEYALFDTPRQIILTAENDLFLADSNNHVIRKITQDGVVSTVIGQAGMTGNQDGTPEVALFNEPFGVAVDTDGTIYIGDSKNQSIRRLAIE</sequence>
<feature type="chain" id="PRO_5019137522" description="IPT/TIG domain-containing protein" evidence="2">
    <location>
        <begin position="27"/>
        <end position="435"/>
    </location>
</feature>
<gene>
    <name evidence="4" type="ORF">DW888_14160</name>
</gene>
<accession>A0A413VKG5</accession>
<proteinExistence type="predicted"/>
<dbReference type="SUPFAM" id="SSF81296">
    <property type="entry name" value="E set domains"/>
    <property type="match status" value="1"/>
</dbReference>
<dbReference type="Pfam" id="PF01833">
    <property type="entry name" value="TIG"/>
    <property type="match status" value="1"/>
</dbReference>
<dbReference type="InterPro" id="IPR001258">
    <property type="entry name" value="NHL_repeat"/>
</dbReference>
<evidence type="ECO:0000313" key="4">
    <source>
        <dbReference type="EMBL" id="RHB34029.1"/>
    </source>
</evidence>
<dbReference type="CDD" id="cd00603">
    <property type="entry name" value="IPT_PCSR"/>
    <property type="match status" value="1"/>
</dbReference>
<dbReference type="Gene3D" id="2.60.40.10">
    <property type="entry name" value="Immunoglobulins"/>
    <property type="match status" value="1"/>
</dbReference>
<dbReference type="PROSITE" id="PS51257">
    <property type="entry name" value="PROKAR_LIPOPROTEIN"/>
    <property type="match status" value="1"/>
</dbReference>
<evidence type="ECO:0000256" key="2">
    <source>
        <dbReference type="SAM" id="SignalP"/>
    </source>
</evidence>
<feature type="domain" description="IPT/TIG" evidence="3">
    <location>
        <begin position="43"/>
        <end position="121"/>
    </location>
</feature>
<dbReference type="Proteomes" id="UP000284379">
    <property type="component" value="Unassembled WGS sequence"/>
</dbReference>
<name>A0A413VKG5_9BACE</name>
<dbReference type="AlphaFoldDB" id="A0A413VKG5"/>
<dbReference type="PANTHER" id="PTHR13833">
    <property type="match status" value="1"/>
</dbReference>
<dbReference type="EMBL" id="QSGO01000011">
    <property type="protein sequence ID" value="RHB34029.1"/>
    <property type="molecule type" value="Genomic_DNA"/>
</dbReference>
<dbReference type="InterPro" id="IPR014756">
    <property type="entry name" value="Ig_E-set"/>
</dbReference>
<protein>
    <recommendedName>
        <fullName evidence="3">IPT/TIG domain-containing protein</fullName>
    </recommendedName>
</protein>
<dbReference type="Gene3D" id="2.120.10.30">
    <property type="entry name" value="TolB, C-terminal domain"/>
    <property type="match status" value="1"/>
</dbReference>
<dbReference type="InterPro" id="IPR013783">
    <property type="entry name" value="Ig-like_fold"/>
</dbReference>
<evidence type="ECO:0000259" key="3">
    <source>
        <dbReference type="Pfam" id="PF01833"/>
    </source>
</evidence>
<dbReference type="InterPro" id="IPR002909">
    <property type="entry name" value="IPT_dom"/>
</dbReference>
<evidence type="ECO:0000313" key="5">
    <source>
        <dbReference type="Proteomes" id="UP000284379"/>
    </source>
</evidence>
<feature type="signal peptide" evidence="2">
    <location>
        <begin position="1"/>
        <end position="26"/>
    </location>
</feature>
<keyword evidence="1" id="KW-0677">Repeat</keyword>
<reference evidence="4 5" key="1">
    <citation type="submission" date="2018-08" db="EMBL/GenBank/DDBJ databases">
        <title>A genome reference for cultivated species of the human gut microbiota.</title>
        <authorList>
            <person name="Zou Y."/>
            <person name="Xue W."/>
            <person name="Luo G."/>
        </authorList>
    </citation>
    <scope>NUCLEOTIDE SEQUENCE [LARGE SCALE GENOMIC DNA]</scope>
    <source>
        <strain evidence="4 5">AM40-30BH</strain>
    </source>
</reference>
<comment type="caution">
    <text evidence="4">The sequence shown here is derived from an EMBL/GenBank/DDBJ whole genome shotgun (WGS) entry which is preliminary data.</text>
</comment>
<dbReference type="GeneID" id="69503801"/>
<organism evidence="4 5">
    <name type="scientific">Bacteroides nordii</name>
    <dbReference type="NCBI Taxonomy" id="291645"/>
    <lineage>
        <taxon>Bacteria</taxon>
        <taxon>Pseudomonadati</taxon>
        <taxon>Bacteroidota</taxon>
        <taxon>Bacteroidia</taxon>
        <taxon>Bacteroidales</taxon>
        <taxon>Bacteroidaceae</taxon>
        <taxon>Bacteroides</taxon>
    </lineage>
</organism>
<dbReference type="InterPro" id="IPR011042">
    <property type="entry name" value="6-blade_b-propeller_TolB-like"/>
</dbReference>
<dbReference type="PANTHER" id="PTHR13833:SF71">
    <property type="entry name" value="NHL DOMAIN-CONTAINING PROTEIN"/>
    <property type="match status" value="1"/>
</dbReference>
<dbReference type="Pfam" id="PF01436">
    <property type="entry name" value="NHL"/>
    <property type="match status" value="1"/>
</dbReference>
<dbReference type="SUPFAM" id="SSF101898">
    <property type="entry name" value="NHL repeat"/>
    <property type="match status" value="1"/>
</dbReference>
<dbReference type="RefSeq" id="WP_122201814.1">
    <property type="nucleotide sequence ID" value="NZ_CABJFV010000011.1"/>
</dbReference>
<evidence type="ECO:0000256" key="1">
    <source>
        <dbReference type="ARBA" id="ARBA00022737"/>
    </source>
</evidence>
<keyword evidence="2" id="KW-0732">Signal</keyword>